<dbReference type="EMBL" id="JACDXX010000019">
    <property type="protein sequence ID" value="MCB5411744.1"/>
    <property type="molecule type" value="Genomic_DNA"/>
</dbReference>
<evidence type="ECO:0008006" key="3">
    <source>
        <dbReference type="Google" id="ProtNLM"/>
    </source>
</evidence>
<proteinExistence type="predicted"/>
<keyword evidence="2" id="KW-1185">Reference proteome</keyword>
<protein>
    <recommendedName>
        <fullName evidence="3">Tail assembly chaperone</fullName>
    </recommendedName>
</protein>
<dbReference type="RefSeq" id="WP_226937195.1">
    <property type="nucleotide sequence ID" value="NZ_JACDXX010000019.1"/>
</dbReference>
<evidence type="ECO:0000313" key="1">
    <source>
        <dbReference type="EMBL" id="MCB5411744.1"/>
    </source>
</evidence>
<organism evidence="1 2">
    <name type="scientific">Pseudogemmobacter faecipullorum</name>
    <dbReference type="NCBI Taxonomy" id="2755041"/>
    <lineage>
        <taxon>Bacteria</taxon>
        <taxon>Pseudomonadati</taxon>
        <taxon>Pseudomonadota</taxon>
        <taxon>Alphaproteobacteria</taxon>
        <taxon>Rhodobacterales</taxon>
        <taxon>Paracoccaceae</taxon>
        <taxon>Pseudogemmobacter</taxon>
    </lineage>
</organism>
<accession>A0ABS8CQR3</accession>
<evidence type="ECO:0000313" key="2">
    <source>
        <dbReference type="Proteomes" id="UP001198571"/>
    </source>
</evidence>
<comment type="caution">
    <text evidence="1">The sequence shown here is derived from an EMBL/GenBank/DDBJ whole genome shotgun (WGS) entry which is preliminary data.</text>
</comment>
<reference evidence="1 2" key="1">
    <citation type="submission" date="2020-07" db="EMBL/GenBank/DDBJ databases">
        <title>Pseudogemmobacter sp. nov., isolated from poultry manure in Taiwan.</title>
        <authorList>
            <person name="Lin S.-Y."/>
            <person name="Tang Y.-S."/>
            <person name="Young C.-C."/>
        </authorList>
    </citation>
    <scope>NUCLEOTIDE SEQUENCE [LARGE SCALE GENOMIC DNA]</scope>
    <source>
        <strain evidence="1 2">CC-YST710</strain>
    </source>
</reference>
<dbReference type="Proteomes" id="UP001198571">
    <property type="component" value="Unassembled WGS sequence"/>
</dbReference>
<gene>
    <name evidence="1" type="ORF">H0485_17260</name>
</gene>
<name>A0ABS8CQR3_9RHOB</name>
<sequence>MSNDMKIPEFKRLAAEDLNPMATGLLPLGLRIVRSEEDPEKVELTLEEHDDELEADLFALIHIAKHIQFEEGVLTSGEGAVGMSLLTYHEVSQTLLNFVSGDDDTRELGAIKRTALENYPMFYDAEQIAQQSALNVWDAFKKKEAE</sequence>